<proteinExistence type="predicted"/>
<reference evidence="4 5" key="1">
    <citation type="submission" date="2020-04" db="EMBL/GenBank/DDBJ databases">
        <title>Perkinsus olseni comparative genomics.</title>
        <authorList>
            <person name="Bogema D.R."/>
        </authorList>
    </citation>
    <scope>NUCLEOTIDE SEQUENCE [LARGE SCALE GENOMIC DNA]</scope>
    <source>
        <strain evidence="2">ATCC PRA-179</strain>
        <strain evidence="3">ATCC PRA-31</strain>
    </source>
</reference>
<organism evidence="2 4">
    <name type="scientific">Perkinsus olseni</name>
    <name type="common">Perkinsus atlanticus</name>
    <dbReference type="NCBI Taxonomy" id="32597"/>
    <lineage>
        <taxon>Eukaryota</taxon>
        <taxon>Sar</taxon>
        <taxon>Alveolata</taxon>
        <taxon>Perkinsozoa</taxon>
        <taxon>Perkinsea</taxon>
        <taxon>Perkinsida</taxon>
        <taxon>Perkinsidae</taxon>
        <taxon>Perkinsus</taxon>
    </lineage>
</organism>
<keyword evidence="1" id="KW-0175">Coiled coil</keyword>
<dbReference type="EMBL" id="JABANN010000006">
    <property type="protein sequence ID" value="KAF4676070.1"/>
    <property type="molecule type" value="Genomic_DNA"/>
</dbReference>
<gene>
    <name evidence="3" type="ORF">FOL46_007948</name>
    <name evidence="2" type="ORF">FOZ61_006828</name>
</gene>
<dbReference type="EMBL" id="JABAHT010000004">
    <property type="protein sequence ID" value="KAF4671010.1"/>
    <property type="molecule type" value="Genomic_DNA"/>
</dbReference>
<comment type="caution">
    <text evidence="2">The sequence shown here is derived from an EMBL/GenBank/DDBJ whole genome shotgun (WGS) entry which is preliminary data.</text>
</comment>
<evidence type="ECO:0000313" key="3">
    <source>
        <dbReference type="EMBL" id="KAF4676070.1"/>
    </source>
</evidence>
<evidence type="ECO:0000313" key="5">
    <source>
        <dbReference type="Proteomes" id="UP000572268"/>
    </source>
</evidence>
<dbReference type="Proteomes" id="UP000572268">
    <property type="component" value="Unassembled WGS sequence"/>
</dbReference>
<evidence type="ECO:0000313" key="4">
    <source>
        <dbReference type="Proteomes" id="UP000570595"/>
    </source>
</evidence>
<dbReference type="AlphaFoldDB" id="A0A7J6MII5"/>
<evidence type="ECO:0000256" key="1">
    <source>
        <dbReference type="SAM" id="Coils"/>
    </source>
</evidence>
<sequence>MDASGVYHRQTPFPVLPRGMLVHGDVGEETQDAGNYSAAPMRAVSNPRCAQQDCSAETNSHHRQIQSLLGALVSEGLDAEKMSEIRDVLENHMRENKLLMDLVNKLEAELGNVQQQVVMLEERLDLAEQLTKCRSEVRLLENRAKGTERRLRQKASHQSELERLIGENTEGLHNLKRAQANLHAESDGHESAKLAVLMLALYPHRASWSAAWGEINDTAGF</sequence>
<accession>A0A7J6MII5</accession>
<dbReference type="Proteomes" id="UP000570595">
    <property type="component" value="Unassembled WGS sequence"/>
</dbReference>
<protein>
    <submittedName>
        <fullName evidence="2">Uncharacterized protein</fullName>
    </submittedName>
</protein>
<name>A0A7J6MII5_PEROL</name>
<evidence type="ECO:0000313" key="2">
    <source>
        <dbReference type="EMBL" id="KAF4671010.1"/>
    </source>
</evidence>
<feature type="coiled-coil region" evidence="1">
    <location>
        <begin position="89"/>
        <end position="150"/>
    </location>
</feature>